<comment type="caution">
    <text evidence="2">The sequence shown here is derived from an EMBL/GenBank/DDBJ whole genome shotgun (WGS) entry which is preliminary data.</text>
</comment>
<organism evidence="2 3">
    <name type="scientific">Dovyalis caffra</name>
    <dbReference type="NCBI Taxonomy" id="77055"/>
    <lineage>
        <taxon>Eukaryota</taxon>
        <taxon>Viridiplantae</taxon>
        <taxon>Streptophyta</taxon>
        <taxon>Embryophyta</taxon>
        <taxon>Tracheophyta</taxon>
        <taxon>Spermatophyta</taxon>
        <taxon>Magnoliopsida</taxon>
        <taxon>eudicotyledons</taxon>
        <taxon>Gunneridae</taxon>
        <taxon>Pentapetalae</taxon>
        <taxon>rosids</taxon>
        <taxon>fabids</taxon>
        <taxon>Malpighiales</taxon>
        <taxon>Salicaceae</taxon>
        <taxon>Flacourtieae</taxon>
        <taxon>Dovyalis</taxon>
    </lineage>
</organism>
<evidence type="ECO:0000256" key="1">
    <source>
        <dbReference type="SAM" id="Phobius"/>
    </source>
</evidence>
<dbReference type="Proteomes" id="UP001314170">
    <property type="component" value="Unassembled WGS sequence"/>
</dbReference>
<dbReference type="EMBL" id="CAWUPB010001178">
    <property type="protein sequence ID" value="CAK7349828.1"/>
    <property type="molecule type" value="Genomic_DNA"/>
</dbReference>
<keyword evidence="1" id="KW-1133">Transmembrane helix</keyword>
<keyword evidence="3" id="KW-1185">Reference proteome</keyword>
<name>A0AAV1SFL8_9ROSI</name>
<keyword evidence="1" id="KW-0812">Transmembrane</keyword>
<evidence type="ECO:0000313" key="2">
    <source>
        <dbReference type="EMBL" id="CAK7349828.1"/>
    </source>
</evidence>
<evidence type="ECO:0000313" key="3">
    <source>
        <dbReference type="Proteomes" id="UP001314170"/>
    </source>
</evidence>
<proteinExistence type="predicted"/>
<sequence>MMRVMRSCIQSILKLVNCVVGVVGIAMVLYAVWLIRVWQREMGDFPFFDEDEDFHPWFVALSLIQCFSHIASEAANEAGVTADVFLNRDWEEAGSMTKNSFFDSHLMQRNESEV</sequence>
<dbReference type="AlphaFoldDB" id="A0AAV1SFL8"/>
<reference evidence="2 3" key="1">
    <citation type="submission" date="2024-01" db="EMBL/GenBank/DDBJ databases">
        <authorList>
            <person name="Waweru B."/>
        </authorList>
    </citation>
    <scope>NUCLEOTIDE SEQUENCE [LARGE SCALE GENOMIC DNA]</scope>
</reference>
<feature type="transmembrane region" description="Helical" evidence="1">
    <location>
        <begin position="12"/>
        <end position="34"/>
    </location>
</feature>
<accession>A0AAV1SFL8</accession>
<gene>
    <name evidence="2" type="ORF">DCAF_LOCUS22549</name>
</gene>
<keyword evidence="1" id="KW-0472">Membrane</keyword>
<protein>
    <submittedName>
        <fullName evidence="2">Uncharacterized protein</fullName>
    </submittedName>
</protein>